<dbReference type="AlphaFoldDB" id="A0A1E3KFK2"/>
<feature type="compositionally biased region" description="Basic and acidic residues" evidence="1">
    <location>
        <begin position="96"/>
        <end position="106"/>
    </location>
</feature>
<evidence type="ECO:0000256" key="1">
    <source>
        <dbReference type="SAM" id="MobiDB-lite"/>
    </source>
</evidence>
<protein>
    <submittedName>
        <fullName evidence="2">Uncharacterized protein</fullName>
    </submittedName>
</protein>
<dbReference type="OrthoDB" id="496981at2759"/>
<feature type="region of interest" description="Disordered" evidence="1">
    <location>
        <begin position="88"/>
        <end position="113"/>
    </location>
</feature>
<organism evidence="2 3">
    <name type="scientific">Cryptococcus amylolentus CBS 6273</name>
    <dbReference type="NCBI Taxonomy" id="1296118"/>
    <lineage>
        <taxon>Eukaryota</taxon>
        <taxon>Fungi</taxon>
        <taxon>Dikarya</taxon>
        <taxon>Basidiomycota</taxon>
        <taxon>Agaricomycotina</taxon>
        <taxon>Tremellomycetes</taxon>
        <taxon>Tremellales</taxon>
        <taxon>Cryptococcaceae</taxon>
        <taxon>Cryptococcus</taxon>
    </lineage>
</organism>
<name>A0A1E3KFK2_9TREE</name>
<comment type="caution">
    <text evidence="2">The sequence shown here is derived from an EMBL/GenBank/DDBJ whole genome shotgun (WGS) entry which is preliminary data.</text>
</comment>
<dbReference type="EMBL" id="MEKH01000001">
    <property type="protein sequence ID" value="ODO11795.1"/>
    <property type="molecule type" value="Genomic_DNA"/>
</dbReference>
<sequence length="166" mass="18601">MTRSGRRLILLELELQEQCPSDECIKVIFATSDGQTEHNVDAQRHPVAGELNLRERLHVHQCDERSSRSALQLDFPLFEYTTGTAEEDELWQPQETRGRKTEDELTTRSGGGMDQVLDVSEGATFISITSHPGALWGVYKILGVPPKSLVVGEMNVLVLRVKKVTE</sequence>
<proteinExistence type="predicted"/>
<evidence type="ECO:0000313" key="2">
    <source>
        <dbReference type="EMBL" id="ODO11795.1"/>
    </source>
</evidence>
<accession>A0A1E3KFK2</accession>
<evidence type="ECO:0000313" key="3">
    <source>
        <dbReference type="Proteomes" id="UP000095149"/>
    </source>
</evidence>
<reference evidence="2 3" key="1">
    <citation type="submission" date="2016-06" db="EMBL/GenBank/DDBJ databases">
        <title>Evolution of pathogenesis and genome organization in the Tremellales.</title>
        <authorList>
            <person name="Cuomo C."/>
            <person name="Litvintseva A."/>
            <person name="Heitman J."/>
            <person name="Chen Y."/>
            <person name="Sun S."/>
            <person name="Springer D."/>
            <person name="Dromer F."/>
            <person name="Young S."/>
            <person name="Zeng Q."/>
            <person name="Chapman S."/>
            <person name="Gujja S."/>
            <person name="Saif S."/>
            <person name="Birren B."/>
        </authorList>
    </citation>
    <scope>NUCLEOTIDE SEQUENCE [LARGE SCALE GENOMIC DNA]</scope>
    <source>
        <strain evidence="2 3">CBS 6273</strain>
    </source>
</reference>
<dbReference type="Proteomes" id="UP000095149">
    <property type="component" value="Unassembled WGS sequence"/>
</dbReference>
<gene>
    <name evidence="2" type="ORF">I350_00579</name>
</gene>